<evidence type="ECO:0000256" key="4">
    <source>
        <dbReference type="ARBA" id="ARBA00022729"/>
    </source>
</evidence>
<dbReference type="InterPro" id="IPR000209">
    <property type="entry name" value="Peptidase_S8/S53_dom"/>
</dbReference>
<dbReference type="Proteomes" id="UP000231279">
    <property type="component" value="Unassembled WGS sequence"/>
</dbReference>
<feature type="chain" id="PRO_5013863254" evidence="10">
    <location>
        <begin position="27"/>
        <end position="753"/>
    </location>
</feature>
<dbReference type="Pfam" id="PF05922">
    <property type="entry name" value="Inhibitor_I9"/>
    <property type="match status" value="1"/>
</dbReference>
<dbReference type="Gene3D" id="2.60.40.2310">
    <property type="match status" value="1"/>
</dbReference>
<evidence type="ECO:0000256" key="1">
    <source>
        <dbReference type="ARBA" id="ARBA00004613"/>
    </source>
</evidence>
<dbReference type="EC" id="3.4.21.25" evidence="14"/>
<feature type="active site" description="Charge relay system" evidence="8 9">
    <location>
        <position position="529"/>
    </location>
</feature>
<dbReference type="InterPro" id="IPR015500">
    <property type="entry name" value="Peptidase_S8_subtilisin-rel"/>
</dbReference>
<dbReference type="InterPro" id="IPR023827">
    <property type="entry name" value="Peptidase_S8_Asp-AS"/>
</dbReference>
<reference evidence="15" key="1">
    <citation type="journal article" date="2018" name="Gigascience">
        <title>Genome assembly of the Pink Ipe (Handroanthus impetiginosus, Bignoniaceae), a highly valued, ecologically keystone Neotropical timber forest tree.</title>
        <authorList>
            <person name="Silva-Junior O.B."/>
            <person name="Grattapaglia D."/>
            <person name="Novaes E."/>
            <person name="Collevatti R.G."/>
        </authorList>
    </citation>
    <scope>NUCLEOTIDE SEQUENCE [LARGE SCALE GENOMIC DNA]</scope>
    <source>
        <strain evidence="15">cv. UFG-1</strain>
    </source>
</reference>
<dbReference type="OrthoDB" id="206201at2759"/>
<evidence type="ECO:0000313" key="14">
    <source>
        <dbReference type="EMBL" id="PIN26356.1"/>
    </source>
</evidence>
<dbReference type="InterPro" id="IPR010259">
    <property type="entry name" value="S8pro/Inhibitor_I9"/>
</dbReference>
<comment type="caution">
    <text evidence="14">The sequence shown here is derived from an EMBL/GenBank/DDBJ whole genome shotgun (WGS) entry which is preliminary data.</text>
</comment>
<evidence type="ECO:0000259" key="12">
    <source>
        <dbReference type="Pfam" id="PF05922"/>
    </source>
</evidence>
<feature type="domain" description="Peptidase S8/S53" evidence="11">
    <location>
        <begin position="139"/>
        <end position="570"/>
    </location>
</feature>
<feature type="active site" description="Charge relay system" evidence="8 9">
    <location>
        <position position="204"/>
    </location>
</feature>
<feature type="domain" description="Subtilisin-like protease fibronectin type-III" evidence="13">
    <location>
        <begin position="643"/>
        <end position="748"/>
    </location>
</feature>
<feature type="domain" description="Inhibitor I9" evidence="12">
    <location>
        <begin position="34"/>
        <end position="116"/>
    </location>
</feature>
<feature type="active site" description="Charge relay system" evidence="8 9">
    <location>
        <position position="148"/>
    </location>
</feature>
<proteinExistence type="inferred from homology"/>
<keyword evidence="4 10" id="KW-0732">Signal</keyword>
<evidence type="ECO:0000256" key="2">
    <source>
        <dbReference type="ARBA" id="ARBA00011073"/>
    </source>
</evidence>
<sequence>MVKTMGLFSIQSFLGLLILQSSLISADVKSDLETYIVHVEHPDGKVITNSEELEAWYHSFLNTITQSLEGELPRMVYTYRNVIKGFAAKLSTDEVKTLQDYEGFVHARPQRKLPLHTTHSPSFLGLHQNLGFWKDSNYGKGVIIGVLDTGILPSHPSFSDEGMPPPPAKWKGTCEFNFTACNNKLIGARYFTIGNGTPLDEGGHGTHTASTAAGNFVAGANSFGQANGTAVGIAPLAHLAIYKVCSGRDCSESDVLAAMDAAIEDGVDVLSLSLGFPSVPFAFDAVALGAYSAMQKGIFVSCSAMNNGPSYDTLSNEAPWILTVGASTIDRKLRATAVLGNKEEIDGEAIVQPNNFSQMLPLIYPGKTVTNPNAQFCTSGSLDIIDAKGKIILCEINEELLADMIKEVVKAAPAAIILMNQNSAGVTKLLAAIPWPTTQISYADGLRIKTYINSTSTPMATISFEGTVIGDAHAPIVASFSSRGPSLQSLGILKPDIIGPGVNILAAWPVSAEGNRNTKLTFAILSGTSMACPHLSGVAALLKSAHPDWSPAAIKSAIMTTADIVNLAHNPIEDQTLQPADVFATGAGHVNPSKANDPGLVYDIDPQDYIPYLCGLQYTDREVAIITQQKVNCSQVSSIPESQLNYPSFSVLFGEQVQTYSRTLTNVGDANSSYTVQISPPPGVHVSVKPDKLKFTEQKKKVTYEVTFRRLPSFGNYFRRLPSFGNSSFTQGFLVWTSGKYMVRSPIVAIMLD</sequence>
<evidence type="ECO:0000256" key="5">
    <source>
        <dbReference type="ARBA" id="ARBA00022801"/>
    </source>
</evidence>
<evidence type="ECO:0000259" key="13">
    <source>
        <dbReference type="Pfam" id="PF17766"/>
    </source>
</evidence>
<dbReference type="InterPro" id="IPR034197">
    <property type="entry name" value="Peptidases_S8_3"/>
</dbReference>
<dbReference type="CDD" id="cd04852">
    <property type="entry name" value="Peptidases_S8_3"/>
    <property type="match status" value="1"/>
</dbReference>
<keyword evidence="7" id="KW-0325">Glycoprotein</keyword>
<dbReference type="InterPro" id="IPR045051">
    <property type="entry name" value="SBT"/>
</dbReference>
<keyword evidence="6 9" id="KW-0720">Serine protease</keyword>
<evidence type="ECO:0000256" key="8">
    <source>
        <dbReference type="PIRSR" id="PIRSR615500-1"/>
    </source>
</evidence>
<dbReference type="InterPro" id="IPR037045">
    <property type="entry name" value="S8pro/Inhibitor_I9_sf"/>
</dbReference>
<dbReference type="PROSITE" id="PS51892">
    <property type="entry name" value="SUBTILASE"/>
    <property type="match status" value="1"/>
</dbReference>
<dbReference type="EMBL" id="NKXS01000103">
    <property type="protein sequence ID" value="PIN26356.1"/>
    <property type="molecule type" value="Genomic_DNA"/>
</dbReference>
<dbReference type="Gene3D" id="3.40.50.200">
    <property type="entry name" value="Peptidase S8/S53 domain"/>
    <property type="match status" value="1"/>
</dbReference>
<accession>A0A2G9I9C5</accession>
<dbReference type="GO" id="GO:0006508">
    <property type="term" value="P:proteolysis"/>
    <property type="evidence" value="ECO:0007669"/>
    <property type="project" value="UniProtKB-KW"/>
</dbReference>
<evidence type="ECO:0000256" key="10">
    <source>
        <dbReference type="SAM" id="SignalP"/>
    </source>
</evidence>
<dbReference type="Gene3D" id="3.50.30.30">
    <property type="match status" value="1"/>
</dbReference>
<dbReference type="FunFam" id="3.40.50.200:FF:000006">
    <property type="entry name" value="Subtilisin-like protease SBT1.5"/>
    <property type="match status" value="1"/>
</dbReference>
<dbReference type="GO" id="GO:0005576">
    <property type="term" value="C:extracellular region"/>
    <property type="evidence" value="ECO:0007669"/>
    <property type="project" value="UniProtKB-SubCell"/>
</dbReference>
<gene>
    <name evidence="14" type="ORF">CDL12_00888</name>
</gene>
<keyword evidence="15" id="KW-1185">Reference proteome</keyword>
<evidence type="ECO:0000259" key="11">
    <source>
        <dbReference type="Pfam" id="PF00082"/>
    </source>
</evidence>
<dbReference type="SUPFAM" id="SSF52743">
    <property type="entry name" value="Subtilisin-like"/>
    <property type="match status" value="1"/>
</dbReference>
<dbReference type="InterPro" id="IPR041469">
    <property type="entry name" value="Subtilisin-like_FN3"/>
</dbReference>
<dbReference type="PANTHER" id="PTHR10795">
    <property type="entry name" value="PROPROTEIN CONVERTASE SUBTILISIN/KEXIN"/>
    <property type="match status" value="1"/>
</dbReference>
<comment type="similarity">
    <text evidence="2 9">Belongs to the peptidase S8 family.</text>
</comment>
<dbReference type="GO" id="GO:0004252">
    <property type="term" value="F:serine-type endopeptidase activity"/>
    <property type="evidence" value="ECO:0007669"/>
    <property type="project" value="UniProtKB-UniRule"/>
</dbReference>
<evidence type="ECO:0000256" key="3">
    <source>
        <dbReference type="ARBA" id="ARBA00022670"/>
    </source>
</evidence>
<comment type="subcellular location">
    <subcellularLocation>
        <location evidence="1">Secreted</location>
    </subcellularLocation>
</comment>
<dbReference type="PRINTS" id="PR00723">
    <property type="entry name" value="SUBTILISIN"/>
</dbReference>
<evidence type="ECO:0000256" key="7">
    <source>
        <dbReference type="ARBA" id="ARBA00023180"/>
    </source>
</evidence>
<keyword evidence="3 9" id="KW-0645">Protease</keyword>
<dbReference type="Pfam" id="PF17766">
    <property type="entry name" value="fn3_6"/>
    <property type="match status" value="1"/>
</dbReference>
<organism evidence="14 15">
    <name type="scientific">Handroanthus impetiginosus</name>
    <dbReference type="NCBI Taxonomy" id="429701"/>
    <lineage>
        <taxon>Eukaryota</taxon>
        <taxon>Viridiplantae</taxon>
        <taxon>Streptophyta</taxon>
        <taxon>Embryophyta</taxon>
        <taxon>Tracheophyta</taxon>
        <taxon>Spermatophyta</taxon>
        <taxon>Magnoliopsida</taxon>
        <taxon>eudicotyledons</taxon>
        <taxon>Gunneridae</taxon>
        <taxon>Pentapetalae</taxon>
        <taxon>asterids</taxon>
        <taxon>lamiids</taxon>
        <taxon>Lamiales</taxon>
        <taxon>Bignoniaceae</taxon>
        <taxon>Crescentiina</taxon>
        <taxon>Tabebuia alliance</taxon>
        <taxon>Handroanthus</taxon>
    </lineage>
</organism>
<dbReference type="STRING" id="429701.A0A2G9I9C5"/>
<dbReference type="Pfam" id="PF00082">
    <property type="entry name" value="Peptidase_S8"/>
    <property type="match status" value="1"/>
</dbReference>
<keyword evidence="5 9" id="KW-0378">Hydrolase</keyword>
<dbReference type="InterPro" id="IPR036852">
    <property type="entry name" value="Peptidase_S8/S53_dom_sf"/>
</dbReference>
<evidence type="ECO:0000313" key="15">
    <source>
        <dbReference type="Proteomes" id="UP000231279"/>
    </source>
</evidence>
<dbReference type="PROSITE" id="PS00136">
    <property type="entry name" value="SUBTILASE_ASP"/>
    <property type="match status" value="1"/>
</dbReference>
<evidence type="ECO:0000256" key="9">
    <source>
        <dbReference type="PROSITE-ProRule" id="PRU01240"/>
    </source>
</evidence>
<feature type="signal peptide" evidence="10">
    <location>
        <begin position="1"/>
        <end position="26"/>
    </location>
</feature>
<dbReference type="AlphaFoldDB" id="A0A2G9I9C5"/>
<dbReference type="CDD" id="cd02120">
    <property type="entry name" value="PA_subtilisin_like"/>
    <property type="match status" value="1"/>
</dbReference>
<dbReference type="Gene3D" id="3.30.70.80">
    <property type="entry name" value="Peptidase S8 propeptide/proteinase inhibitor I9"/>
    <property type="match status" value="1"/>
</dbReference>
<protein>
    <submittedName>
        <fullName evidence="14">Cucumisin</fullName>
        <ecNumber evidence="14">3.4.21.25</ecNumber>
    </submittedName>
</protein>
<name>A0A2G9I9C5_9LAMI</name>
<evidence type="ECO:0000256" key="6">
    <source>
        <dbReference type="ARBA" id="ARBA00022825"/>
    </source>
</evidence>